<evidence type="ECO:0008006" key="3">
    <source>
        <dbReference type="Google" id="ProtNLM"/>
    </source>
</evidence>
<dbReference type="InterPro" id="IPR007362">
    <property type="entry name" value="DUF429"/>
</dbReference>
<proteinExistence type="predicted"/>
<reference evidence="1 2" key="1">
    <citation type="submission" date="2018-06" db="EMBL/GenBank/DDBJ databases">
        <title>Natronomonas sp. F16-60 a new haloarchaeon isolated from a solar saltern of Isla Cristina, Huelva, Spain.</title>
        <authorList>
            <person name="Duran-Viseras A."/>
            <person name="Sanchez-Porro C."/>
            <person name="Ventosa A."/>
        </authorList>
    </citation>
    <scope>NUCLEOTIDE SEQUENCE [LARGE SCALE GENOMIC DNA]</scope>
    <source>
        <strain evidence="1 2">F16-60</strain>
    </source>
</reference>
<evidence type="ECO:0000313" key="2">
    <source>
        <dbReference type="Proteomes" id="UP000319894"/>
    </source>
</evidence>
<dbReference type="AlphaFoldDB" id="A0A554MUX4"/>
<protein>
    <recommendedName>
        <fullName evidence="3">DUF429 domain-containing protein</fullName>
    </recommendedName>
</protein>
<gene>
    <name evidence="1" type="ORF">DP107_17450</name>
</gene>
<accession>A0A554MUX4</accession>
<dbReference type="Proteomes" id="UP000319894">
    <property type="component" value="Unassembled WGS sequence"/>
</dbReference>
<dbReference type="OrthoDB" id="137783at2157"/>
<organism evidence="1 2">
    <name type="scientific">Haloglomus irregulare</name>
    <dbReference type="NCBI Taxonomy" id="2234134"/>
    <lineage>
        <taxon>Archaea</taxon>
        <taxon>Methanobacteriati</taxon>
        <taxon>Methanobacteriota</taxon>
        <taxon>Stenosarchaea group</taxon>
        <taxon>Halobacteria</taxon>
        <taxon>Halobacteriales</taxon>
        <taxon>Natronomonadaceae</taxon>
        <taxon>Haloglomus</taxon>
    </lineage>
</organism>
<dbReference type="Pfam" id="PF04250">
    <property type="entry name" value="DUF429"/>
    <property type="match status" value="1"/>
</dbReference>
<dbReference type="RefSeq" id="WP_144263403.1">
    <property type="nucleotide sequence ID" value="NZ_QMDX01000020.1"/>
</dbReference>
<name>A0A554MUX4_9EURY</name>
<comment type="caution">
    <text evidence="1">The sequence shown here is derived from an EMBL/GenBank/DDBJ whole genome shotgun (WGS) entry which is preliminary data.</text>
</comment>
<dbReference type="InParanoid" id="A0A554MUX4"/>
<keyword evidence="2" id="KW-1185">Reference proteome</keyword>
<sequence>MRVHGIDFSGSAAPGEDIWLVSGEVADDHLRVTDARPASEAFDGEGRTAVLRDLRGFLAGDGPDGGGIAGVDCSLGLPRAVLPDDIARTDGWRGALDWVAERFADADGRSFQSALKERARASDADGVELKRATDGPTGASSPYSFITRYQTLHGLRDVLAPLVRADRVAVPPMLPGDDGNAGDRPAVVEVYPAATLRALDLPDRKYKDDSKYPEGPARRERILDGLVDWGVRLDGVPRERLLSDAGGDALDGLVAAVAVARAVAADLCVDGTRYDPLEGYIYV</sequence>
<evidence type="ECO:0000313" key="1">
    <source>
        <dbReference type="EMBL" id="TSD08922.1"/>
    </source>
</evidence>
<dbReference type="EMBL" id="QMDX01000020">
    <property type="protein sequence ID" value="TSD08922.1"/>
    <property type="molecule type" value="Genomic_DNA"/>
</dbReference>